<evidence type="ECO:0000256" key="3">
    <source>
        <dbReference type="ARBA" id="ARBA00022692"/>
    </source>
</evidence>
<name>A0A7S3LGF7_9STRA</name>
<feature type="transmembrane region" description="Helical" evidence="8">
    <location>
        <begin position="434"/>
        <end position="452"/>
    </location>
</feature>
<feature type="compositionally biased region" description="Acidic residues" evidence="7">
    <location>
        <begin position="554"/>
        <end position="566"/>
    </location>
</feature>
<comment type="subcellular location">
    <subcellularLocation>
        <location evidence="1">Membrane</location>
        <topology evidence="1">Multi-pass membrane protein</topology>
    </subcellularLocation>
</comment>
<evidence type="ECO:0000256" key="6">
    <source>
        <dbReference type="ARBA" id="ARBA00023136"/>
    </source>
</evidence>
<keyword evidence="6 8" id="KW-0472">Membrane</keyword>
<feature type="transmembrane region" description="Helical" evidence="8">
    <location>
        <begin position="55"/>
        <end position="72"/>
    </location>
</feature>
<evidence type="ECO:0000313" key="9">
    <source>
        <dbReference type="EMBL" id="CAE0420353.1"/>
    </source>
</evidence>
<dbReference type="PANTHER" id="PTHR33281">
    <property type="entry name" value="UPF0187 PROTEIN YNEE"/>
    <property type="match status" value="1"/>
</dbReference>
<evidence type="ECO:0000256" key="4">
    <source>
        <dbReference type="ARBA" id="ARBA00022989"/>
    </source>
</evidence>
<evidence type="ECO:0000256" key="8">
    <source>
        <dbReference type="SAM" id="Phobius"/>
    </source>
</evidence>
<dbReference type="PANTHER" id="PTHR33281:SF20">
    <property type="match status" value="1"/>
</dbReference>
<dbReference type="GO" id="GO:0005254">
    <property type="term" value="F:chloride channel activity"/>
    <property type="evidence" value="ECO:0007669"/>
    <property type="project" value="InterPro"/>
</dbReference>
<dbReference type="Pfam" id="PF25539">
    <property type="entry name" value="Bestrophin_2"/>
    <property type="match status" value="1"/>
</dbReference>
<protein>
    <submittedName>
        <fullName evidence="9">Uncharacterized protein</fullName>
    </submittedName>
</protein>
<keyword evidence="3 8" id="KW-0812">Transmembrane</keyword>
<feature type="transmembrane region" description="Helical" evidence="8">
    <location>
        <begin position="21"/>
        <end position="43"/>
    </location>
</feature>
<sequence length="591" mass="66589">MIKYNSGSFGFGLLFRLHGSAVFKSFFPAFLSSIIYILLFRVTDLEEDDEQIMDHPYAIGALIAALTFLLAFRANFSYNRYWEAVTAVHQMHSKWLDVGMDLAAFHLQSARYEKVRPRAFGEHPELTDINRFRARENETTLEELAEQLNEGDEVQSHSLRSRIQRSFFRKRKKKRDEAKSEEELLKTSVLAIPKPKKKKKKYKSINAPAAKTTAAFTSVFASVFSTLGKPKPKLVDPTNLVVRTDTDKQFDQAWEYGKPPLFLQECAHLLSLLSAVAFSTLRNDLEQADSPLTTFIPGVPWPNVDPDAYGADIRRDWAHSSHQSFTVLKYLFGLTRSPADRTLYNAARPFRVIGGVSDREVELLAAARGPSAKVALVFMWLEEFVSREHLNGSTGKMAPPIVSRLFQFLSDGMVGYNQARKVAYIPFPFPHSQITSLFVLVVVGVMPVLMLSFLTNEIFGFVINLLSVMVFTGLHEVARELESPFFNVPNDLPLNNWQAQFNEGLLAMFAGYHPDAFWEVCEATEEEIQKANEAGQVEESVIESATEGDPKVDGEEEEKSSEEADQETVREGEDTGQVQVTQGEQKADTVK</sequence>
<keyword evidence="2" id="KW-0813">Transport</keyword>
<evidence type="ECO:0000256" key="7">
    <source>
        <dbReference type="SAM" id="MobiDB-lite"/>
    </source>
</evidence>
<organism evidence="9">
    <name type="scientific">Amphora coffeiformis</name>
    <dbReference type="NCBI Taxonomy" id="265554"/>
    <lineage>
        <taxon>Eukaryota</taxon>
        <taxon>Sar</taxon>
        <taxon>Stramenopiles</taxon>
        <taxon>Ochrophyta</taxon>
        <taxon>Bacillariophyta</taxon>
        <taxon>Bacillariophyceae</taxon>
        <taxon>Bacillariophycidae</taxon>
        <taxon>Thalassiophysales</taxon>
        <taxon>Catenulaceae</taxon>
        <taxon>Amphora</taxon>
    </lineage>
</organism>
<accession>A0A7S3LGF7</accession>
<keyword evidence="4 8" id="KW-1133">Transmembrane helix</keyword>
<evidence type="ECO:0000256" key="5">
    <source>
        <dbReference type="ARBA" id="ARBA00023065"/>
    </source>
</evidence>
<dbReference type="InterPro" id="IPR044669">
    <property type="entry name" value="YneE/VCCN1/2-like"/>
</dbReference>
<dbReference type="AlphaFoldDB" id="A0A7S3LGF7"/>
<dbReference type="EMBL" id="HBIM01023146">
    <property type="protein sequence ID" value="CAE0420353.1"/>
    <property type="molecule type" value="Transcribed_RNA"/>
</dbReference>
<feature type="region of interest" description="Disordered" evidence="7">
    <location>
        <begin position="529"/>
        <end position="591"/>
    </location>
</feature>
<evidence type="ECO:0000256" key="2">
    <source>
        <dbReference type="ARBA" id="ARBA00022448"/>
    </source>
</evidence>
<keyword evidence="5" id="KW-0406">Ion transport</keyword>
<dbReference type="GO" id="GO:0016020">
    <property type="term" value="C:membrane"/>
    <property type="evidence" value="ECO:0007669"/>
    <property type="project" value="UniProtKB-SubCell"/>
</dbReference>
<gene>
    <name evidence="9" type="ORF">ACOF00016_LOCUS17131</name>
</gene>
<reference evidence="9" key="1">
    <citation type="submission" date="2021-01" db="EMBL/GenBank/DDBJ databases">
        <authorList>
            <person name="Corre E."/>
            <person name="Pelletier E."/>
            <person name="Niang G."/>
            <person name="Scheremetjew M."/>
            <person name="Finn R."/>
            <person name="Kale V."/>
            <person name="Holt S."/>
            <person name="Cochrane G."/>
            <person name="Meng A."/>
            <person name="Brown T."/>
            <person name="Cohen L."/>
        </authorList>
    </citation>
    <scope>NUCLEOTIDE SEQUENCE</scope>
    <source>
        <strain evidence="9">CCMP127</strain>
    </source>
</reference>
<evidence type="ECO:0000256" key="1">
    <source>
        <dbReference type="ARBA" id="ARBA00004141"/>
    </source>
</evidence>
<proteinExistence type="predicted"/>